<evidence type="ECO:0000313" key="3">
    <source>
        <dbReference type="EMBL" id="KAK9765619.1"/>
    </source>
</evidence>
<gene>
    <name evidence="3" type="ORF">K7432_005899</name>
</gene>
<proteinExistence type="predicted"/>
<feature type="region of interest" description="Disordered" evidence="2">
    <location>
        <begin position="1"/>
        <end position="67"/>
    </location>
</feature>
<protein>
    <submittedName>
        <fullName evidence="3">Uncharacterized protein</fullName>
    </submittedName>
</protein>
<accession>A0ABR2WVQ9</accession>
<feature type="compositionally biased region" description="Polar residues" evidence="2">
    <location>
        <begin position="158"/>
        <end position="182"/>
    </location>
</feature>
<feature type="region of interest" description="Disordered" evidence="2">
    <location>
        <begin position="332"/>
        <end position="355"/>
    </location>
</feature>
<name>A0ABR2WVQ9_9FUNG</name>
<dbReference type="SUPFAM" id="SSF81901">
    <property type="entry name" value="HCP-like"/>
    <property type="match status" value="1"/>
</dbReference>
<organism evidence="3 4">
    <name type="scientific">Basidiobolus ranarum</name>
    <dbReference type="NCBI Taxonomy" id="34480"/>
    <lineage>
        <taxon>Eukaryota</taxon>
        <taxon>Fungi</taxon>
        <taxon>Fungi incertae sedis</taxon>
        <taxon>Zoopagomycota</taxon>
        <taxon>Entomophthoromycotina</taxon>
        <taxon>Basidiobolomycetes</taxon>
        <taxon>Basidiobolales</taxon>
        <taxon>Basidiobolaceae</taxon>
        <taxon>Basidiobolus</taxon>
    </lineage>
</organism>
<dbReference type="Gene3D" id="1.25.40.10">
    <property type="entry name" value="Tetratricopeptide repeat domain"/>
    <property type="match status" value="1"/>
</dbReference>
<dbReference type="PANTHER" id="PTHR46430:SF1">
    <property type="entry name" value="CHITIN SYNTHASE REGULATOR SKT5-RELATED"/>
    <property type="match status" value="1"/>
</dbReference>
<reference evidence="3 4" key="1">
    <citation type="submission" date="2023-04" db="EMBL/GenBank/DDBJ databases">
        <title>Genome of Basidiobolus ranarum AG-B5.</title>
        <authorList>
            <person name="Stajich J.E."/>
            <person name="Carter-House D."/>
            <person name="Gryganskyi A."/>
        </authorList>
    </citation>
    <scope>NUCLEOTIDE SEQUENCE [LARGE SCALE GENOMIC DNA]</scope>
    <source>
        <strain evidence="3 4">AG-B5</strain>
    </source>
</reference>
<feature type="compositionally biased region" description="Basic and acidic residues" evidence="2">
    <location>
        <begin position="220"/>
        <end position="233"/>
    </location>
</feature>
<feature type="region of interest" description="Disordered" evidence="2">
    <location>
        <begin position="107"/>
        <end position="263"/>
    </location>
</feature>
<feature type="compositionally biased region" description="Polar residues" evidence="2">
    <location>
        <begin position="241"/>
        <end position="262"/>
    </location>
</feature>
<dbReference type="Proteomes" id="UP001479436">
    <property type="component" value="Unassembled WGS sequence"/>
</dbReference>
<keyword evidence="1" id="KW-0677">Repeat</keyword>
<evidence type="ECO:0000313" key="4">
    <source>
        <dbReference type="Proteomes" id="UP001479436"/>
    </source>
</evidence>
<feature type="compositionally biased region" description="Polar residues" evidence="2">
    <location>
        <begin position="35"/>
        <end position="44"/>
    </location>
</feature>
<comment type="caution">
    <text evidence="3">The sequence shown here is derived from an EMBL/GenBank/DDBJ whole genome shotgun (WGS) entry which is preliminary data.</text>
</comment>
<dbReference type="InterPro" id="IPR051726">
    <property type="entry name" value="Chitin_Synth_Reg"/>
</dbReference>
<sequence length="463" mass="50680">MLSSENHYPPNSQDTDNSKKPLGPRPYPLGKGSAKTPSENQNEMPANRPPTSPNSYYSHPYMGPRAQPSYPMYPPGHKAGYSPYMYRPQGYPPIYYSYGQPPPIISTTPSIASAQPTNGAPTGMAAGSTLPSGHAAARPTYPPPRTNFGVAYPPPRSYISQPTSPVTASSDASSPTQSTEISSEGGRSDKSAHESLPGKSDEEMEKELKASLQALSIPSHAEHPSSTYDEHSPYMHRGHSDSSLANHSNLMPSTTATSSNLELPSIRHPIQNRRYNHSDSSVNNHALARRDSINSIDSYTSDECDSLRGSTTNSDNFPLRPTSIIELRPKEFCPSKSNRNSNVPSLLNLSAPGDPLKRANHRASMTLVNEESALGMYRETAKKTNDPNTQLEFAKFLLFSSTAFGDPNTKDGNPSLKKLLDEAIYWIKKLQKAGQPEAMYIYATWLEKGMYEIPQSLEKAIAF</sequence>
<evidence type="ECO:0000256" key="2">
    <source>
        <dbReference type="SAM" id="MobiDB-lite"/>
    </source>
</evidence>
<evidence type="ECO:0000256" key="1">
    <source>
        <dbReference type="ARBA" id="ARBA00022737"/>
    </source>
</evidence>
<dbReference type="InterPro" id="IPR011990">
    <property type="entry name" value="TPR-like_helical_dom_sf"/>
</dbReference>
<keyword evidence="4" id="KW-1185">Reference proteome</keyword>
<dbReference type="PANTHER" id="PTHR46430">
    <property type="entry name" value="PROTEIN SKT5-RELATED"/>
    <property type="match status" value="1"/>
</dbReference>
<feature type="compositionally biased region" description="Polar residues" evidence="2">
    <location>
        <begin position="1"/>
        <end position="15"/>
    </location>
</feature>
<feature type="compositionally biased region" description="Polar residues" evidence="2">
    <location>
        <begin position="335"/>
        <end position="348"/>
    </location>
</feature>
<dbReference type="EMBL" id="JASJQH010000245">
    <property type="protein sequence ID" value="KAK9765619.1"/>
    <property type="molecule type" value="Genomic_DNA"/>
</dbReference>